<gene>
    <name evidence="1" type="ORF">BsIDN1_38630</name>
</gene>
<evidence type="ECO:0000313" key="1">
    <source>
        <dbReference type="EMBL" id="BBP90245.1"/>
    </source>
</evidence>
<dbReference type="EMBL" id="AP021906">
    <property type="protein sequence ID" value="BBP90245.1"/>
    <property type="molecule type" value="Genomic_DNA"/>
</dbReference>
<dbReference type="Proteomes" id="UP000464658">
    <property type="component" value="Chromosome"/>
</dbReference>
<accession>A0A5S9MBK8</accession>
<sequence length="81" mass="9226">MFYNPPVVNKPLNIRQSAATVVNQLAKTFLKEKIQTIVFARSRVRVEVILSDIQELVKKEIGPKSIRGYRGGYLPKRAARD</sequence>
<proteinExistence type="predicted"/>
<dbReference type="AlphaFoldDB" id="A0A5S9MBK8"/>
<reference evidence="1 2" key="1">
    <citation type="submission" date="2019-12" db="EMBL/GenBank/DDBJ databases">
        <title>Full genome sequence of a Bacillus safensis strain isolated from commercially available natto in Indonesia.</title>
        <authorList>
            <person name="Yoshida M."/>
            <person name="Uomi M."/>
            <person name="Waturangi D."/>
            <person name="Ekaputri J.J."/>
            <person name="Setiamarga D.H.E."/>
        </authorList>
    </citation>
    <scope>NUCLEOTIDE SEQUENCE [LARGE SCALE GENOMIC DNA]</scope>
    <source>
        <strain evidence="1 2">IDN1</strain>
    </source>
</reference>
<name>A0A5S9MBK8_BACIA</name>
<evidence type="ECO:0000313" key="2">
    <source>
        <dbReference type="Proteomes" id="UP000464658"/>
    </source>
</evidence>
<organism evidence="1 2">
    <name type="scientific">Bacillus safensis</name>
    <dbReference type="NCBI Taxonomy" id="561879"/>
    <lineage>
        <taxon>Bacteria</taxon>
        <taxon>Bacillati</taxon>
        <taxon>Bacillota</taxon>
        <taxon>Bacilli</taxon>
        <taxon>Bacillales</taxon>
        <taxon>Bacillaceae</taxon>
        <taxon>Bacillus</taxon>
    </lineage>
</organism>
<protein>
    <submittedName>
        <fullName evidence="1">Uncharacterized protein</fullName>
    </submittedName>
</protein>